<evidence type="ECO:0000256" key="1">
    <source>
        <dbReference type="SAM" id="MobiDB-lite"/>
    </source>
</evidence>
<dbReference type="EMBL" id="JAPDIA010000001">
    <property type="protein sequence ID" value="MDG0808175.1"/>
    <property type="molecule type" value="Genomic_DNA"/>
</dbReference>
<evidence type="ECO:0000313" key="3">
    <source>
        <dbReference type="Proteomes" id="UP001153404"/>
    </source>
</evidence>
<sequence length="324" mass="36910">MLLLVILLYSYFSRTSFHAIDSQMTNYNESQLAFLKYQIESNIERLSLTSSILVRDSSLLDLQISILTEDYYRMLDYRTHVKEKLNLQSLSSNWSNQLAVYLPTIRTRVSTDLSDSYDQRMLDMASNGTWTFHPGASPSAAYYQLFMWDPYLSKSDSNSDPDSVNAVFEVRFGLDNIRKMLQHYKLDSPGSSFLLTADGRAFSNAEASDGAFEAFGAELLKEGLDEGGHRNVSFQNQRIFFELYVPARFECLPDRLRSDRGVLRADRQEPRFVLCQHGRAGRPRPGGRVPALLERAQAGDDDDEGPEARRDGRLFVQNPQTVPQ</sequence>
<protein>
    <submittedName>
        <fullName evidence="2">Uncharacterized protein</fullName>
    </submittedName>
</protein>
<feature type="region of interest" description="Disordered" evidence="1">
    <location>
        <begin position="295"/>
        <end position="324"/>
    </location>
</feature>
<dbReference type="Proteomes" id="UP001153404">
    <property type="component" value="Unassembled WGS sequence"/>
</dbReference>
<accession>A0A9X4KP59</accession>
<dbReference type="RefSeq" id="WP_277528487.1">
    <property type="nucleotide sequence ID" value="NZ_JAPDIA010000001.1"/>
</dbReference>
<proteinExistence type="predicted"/>
<keyword evidence="3" id="KW-1185">Reference proteome</keyword>
<dbReference type="AlphaFoldDB" id="A0A9X4KP59"/>
<name>A0A9X4KP59_9BACL</name>
<gene>
    <name evidence="2" type="ORF">OMP40_01160</name>
</gene>
<evidence type="ECO:0000313" key="2">
    <source>
        <dbReference type="EMBL" id="MDG0808175.1"/>
    </source>
</evidence>
<reference evidence="2" key="1">
    <citation type="submission" date="2022-10" db="EMBL/GenBank/DDBJ databases">
        <title>Comparative genomic analysis of Cohnella hashimotonis sp. nov., isolated from the International Space Station.</title>
        <authorList>
            <person name="Simpson A."/>
            <person name="Venkateswaran K."/>
        </authorList>
    </citation>
    <scope>NUCLEOTIDE SEQUENCE</scope>
    <source>
        <strain evidence="2">DSM 28161</strain>
    </source>
</reference>
<comment type="caution">
    <text evidence="2">The sequence shown here is derived from an EMBL/GenBank/DDBJ whole genome shotgun (WGS) entry which is preliminary data.</text>
</comment>
<organism evidence="2 3">
    <name type="scientific">Cohnella rhizosphaerae</name>
    <dbReference type="NCBI Taxonomy" id="1457232"/>
    <lineage>
        <taxon>Bacteria</taxon>
        <taxon>Bacillati</taxon>
        <taxon>Bacillota</taxon>
        <taxon>Bacilli</taxon>
        <taxon>Bacillales</taxon>
        <taxon>Paenibacillaceae</taxon>
        <taxon>Cohnella</taxon>
    </lineage>
</organism>